<evidence type="ECO:0000313" key="3">
    <source>
        <dbReference type="Proteomes" id="UP000033866"/>
    </source>
</evidence>
<gene>
    <name evidence="2" type="ORF">UR61_C0009G0017</name>
</gene>
<comment type="caution">
    <text evidence="2">The sequence shown here is derived from an EMBL/GenBank/DDBJ whole genome shotgun (WGS) entry which is preliminary data.</text>
</comment>
<reference evidence="2 3" key="1">
    <citation type="journal article" date="2015" name="Nature">
        <title>rRNA introns, odd ribosomes, and small enigmatic genomes across a large radiation of phyla.</title>
        <authorList>
            <person name="Brown C.T."/>
            <person name="Hug L.A."/>
            <person name="Thomas B.C."/>
            <person name="Sharon I."/>
            <person name="Castelle C.J."/>
            <person name="Singh A."/>
            <person name="Wilkins M.J."/>
            <person name="Williams K.H."/>
            <person name="Banfield J.F."/>
        </authorList>
    </citation>
    <scope>NUCLEOTIDE SEQUENCE [LARGE SCALE GENOMIC DNA]</scope>
</reference>
<evidence type="ECO:0000256" key="1">
    <source>
        <dbReference type="SAM" id="Phobius"/>
    </source>
</evidence>
<feature type="transmembrane region" description="Helical" evidence="1">
    <location>
        <begin position="29"/>
        <end position="47"/>
    </location>
</feature>
<sequence length="52" mass="5969">MEKRINIKNRERRVENGNGLELADISNNWLFKIFAIGVSSILLFSVYNSAKV</sequence>
<dbReference type="Proteomes" id="UP000033866">
    <property type="component" value="Unassembled WGS sequence"/>
</dbReference>
<keyword evidence="1" id="KW-0472">Membrane</keyword>
<accession>A0A0G0DS73</accession>
<name>A0A0G0DS73_9BACT</name>
<keyword evidence="1" id="KW-1133">Transmembrane helix</keyword>
<dbReference type="AlphaFoldDB" id="A0A0G0DS73"/>
<dbReference type="EMBL" id="LBPV01000009">
    <property type="protein sequence ID" value="KKP65900.1"/>
    <property type="molecule type" value="Genomic_DNA"/>
</dbReference>
<organism evidence="2 3">
    <name type="scientific">candidate division WS6 bacterium GW2011_GWE1_34_7</name>
    <dbReference type="NCBI Taxonomy" id="1619093"/>
    <lineage>
        <taxon>Bacteria</taxon>
        <taxon>Candidatus Dojkabacteria</taxon>
    </lineage>
</organism>
<keyword evidence="1" id="KW-0812">Transmembrane</keyword>
<proteinExistence type="predicted"/>
<protein>
    <submittedName>
        <fullName evidence="2">Uncharacterized protein</fullName>
    </submittedName>
</protein>
<evidence type="ECO:0000313" key="2">
    <source>
        <dbReference type="EMBL" id="KKP65900.1"/>
    </source>
</evidence>
<feature type="non-terminal residue" evidence="2">
    <location>
        <position position="52"/>
    </location>
</feature>